<dbReference type="RefSeq" id="WP_031471244.1">
    <property type="nucleotide sequence ID" value="NZ_FOZC01000001.1"/>
</dbReference>
<dbReference type="PANTHER" id="PTHR40038">
    <property type="entry name" value="MEMBRANE-ASSOCIATED PROTEIN TCAA"/>
    <property type="match status" value="1"/>
</dbReference>
<reference evidence="3 4" key="1">
    <citation type="submission" date="2016-10" db="EMBL/GenBank/DDBJ databases">
        <authorList>
            <person name="de Groot N.N."/>
        </authorList>
    </citation>
    <scope>NUCLEOTIDE SEQUENCE [LARGE SCALE GENOMIC DNA]</scope>
    <source>
        <strain evidence="3 4">F</strain>
    </source>
</reference>
<dbReference type="PANTHER" id="PTHR40038:SF1">
    <property type="entry name" value="MEMBRANE-ASSOCIATED PROTEIN TCAA"/>
    <property type="match status" value="1"/>
</dbReference>
<keyword evidence="1" id="KW-1133">Transmembrane helix</keyword>
<dbReference type="InterPro" id="IPR025582">
    <property type="entry name" value="YARHG_dom"/>
</dbReference>
<evidence type="ECO:0000256" key="1">
    <source>
        <dbReference type="SAM" id="Phobius"/>
    </source>
</evidence>
<dbReference type="SMART" id="SM01324">
    <property type="entry name" value="YARHG"/>
    <property type="match status" value="1"/>
</dbReference>
<protein>
    <submittedName>
        <fullName evidence="3">Zinc-ribbon domain-containing protein</fullName>
    </submittedName>
</protein>
<evidence type="ECO:0000313" key="3">
    <source>
        <dbReference type="EMBL" id="SFR64832.1"/>
    </source>
</evidence>
<proteinExistence type="predicted"/>
<accession>A0A1I6IDM1</accession>
<dbReference type="Proteomes" id="UP000214760">
    <property type="component" value="Unassembled WGS sequence"/>
</dbReference>
<keyword evidence="1" id="KW-0812">Transmembrane</keyword>
<dbReference type="Pfam" id="PF13308">
    <property type="entry name" value="YARHG"/>
    <property type="match status" value="1"/>
</dbReference>
<feature type="domain" description="YARHG" evidence="2">
    <location>
        <begin position="278"/>
        <end position="359"/>
    </location>
</feature>
<dbReference type="InterPro" id="IPR026870">
    <property type="entry name" value="Zinc_ribbon_dom"/>
</dbReference>
<dbReference type="Gene3D" id="1.20.58.1690">
    <property type="match status" value="1"/>
</dbReference>
<dbReference type="Pfam" id="PF13240">
    <property type="entry name" value="Zn_Ribbon_1"/>
    <property type="match status" value="1"/>
</dbReference>
<gene>
    <name evidence="3" type="ORF">SAMN02910262_00272</name>
</gene>
<organism evidence="3 4">
    <name type="scientific">[Clostridium] aminophilum</name>
    <dbReference type="NCBI Taxonomy" id="1526"/>
    <lineage>
        <taxon>Bacteria</taxon>
        <taxon>Bacillati</taxon>
        <taxon>Bacillota</taxon>
        <taxon>Clostridia</taxon>
        <taxon>Lachnospirales</taxon>
        <taxon>Lachnospiraceae</taxon>
    </lineage>
</organism>
<name>A0A1I6IDM1_9FIRM</name>
<dbReference type="InterPro" id="IPR038434">
    <property type="entry name" value="YARHG_sf"/>
</dbReference>
<dbReference type="AlphaFoldDB" id="A0A1I6IDM1"/>
<evidence type="ECO:0000259" key="2">
    <source>
        <dbReference type="SMART" id="SM01324"/>
    </source>
</evidence>
<feature type="transmembrane region" description="Helical" evidence="1">
    <location>
        <begin position="71"/>
        <end position="91"/>
    </location>
</feature>
<dbReference type="EMBL" id="FOZC01000001">
    <property type="protein sequence ID" value="SFR64832.1"/>
    <property type="molecule type" value="Genomic_DNA"/>
</dbReference>
<sequence>MICSKCGKEISDNDTFCQFCGTKIRDNELNDGSKILNNSLQDGLHHNYENQEKAFNHSRERRSLITLIFDYKVYLVVVTILTIASLIIGWASNQWKKISEDSKITGELSRFIGESEESFLKDTGLSRNDAGFYPTMDDMIVYFDDGKVATILLNKSSNKNYDKCSLFGLKIGDVLEDVQDKLAQYEYVDTQESGMGAQNAKCDVYRVSSDNSMISVTYAKWDHAILSINYVGGICVEDGGITQEASGESEETYSAENVKKLEEAGELYKKTEENNTNSGYLIPYSSDTILSDTDLADFSAQELTYARNEIYARHGYLFKSRELNKYFNSQTWYIPNPSFDGTLYGVEKDNVLFIKNFQEKYGLQYKPQ</sequence>
<evidence type="ECO:0000313" key="4">
    <source>
        <dbReference type="Proteomes" id="UP000214760"/>
    </source>
</evidence>
<keyword evidence="1" id="KW-0472">Membrane</keyword>